<dbReference type="AlphaFoldDB" id="A0A0S3RQE5"/>
<keyword evidence="1" id="KW-0472">Membrane</keyword>
<dbReference type="EMBL" id="AP015036">
    <property type="protein sequence ID" value="BAT82798.1"/>
    <property type="molecule type" value="Genomic_DNA"/>
</dbReference>
<keyword evidence="1" id="KW-1133">Transmembrane helix</keyword>
<protein>
    <submittedName>
        <fullName evidence="2">Uncharacterized protein</fullName>
    </submittedName>
</protein>
<dbReference type="Proteomes" id="UP000291084">
    <property type="component" value="Chromosome 3"/>
</dbReference>
<proteinExistence type="predicted"/>
<keyword evidence="1" id="KW-0812">Transmembrane</keyword>
<sequence length="89" mass="9817">MKTKGVWVIMMIMFVLIVSDYNVLSVQIESKDVSDALGCSGKCTLECSPLAVFPTLYLICARDCCRKCCKKQNNVVECTSHCPNISTGM</sequence>
<name>A0A0S3RQE5_PHAAN</name>
<keyword evidence="3" id="KW-1185">Reference proteome</keyword>
<accession>A0A0S3RQE5</accession>
<evidence type="ECO:0000313" key="3">
    <source>
        <dbReference type="Proteomes" id="UP000291084"/>
    </source>
</evidence>
<organism evidence="2 3">
    <name type="scientific">Vigna angularis var. angularis</name>
    <dbReference type="NCBI Taxonomy" id="157739"/>
    <lineage>
        <taxon>Eukaryota</taxon>
        <taxon>Viridiplantae</taxon>
        <taxon>Streptophyta</taxon>
        <taxon>Embryophyta</taxon>
        <taxon>Tracheophyta</taxon>
        <taxon>Spermatophyta</taxon>
        <taxon>Magnoliopsida</taxon>
        <taxon>eudicotyledons</taxon>
        <taxon>Gunneridae</taxon>
        <taxon>Pentapetalae</taxon>
        <taxon>rosids</taxon>
        <taxon>fabids</taxon>
        <taxon>Fabales</taxon>
        <taxon>Fabaceae</taxon>
        <taxon>Papilionoideae</taxon>
        <taxon>50 kb inversion clade</taxon>
        <taxon>NPAAA clade</taxon>
        <taxon>indigoferoid/millettioid clade</taxon>
        <taxon>Phaseoleae</taxon>
        <taxon>Vigna</taxon>
    </lineage>
</organism>
<gene>
    <name evidence="2" type="primary">Vigan.03G286400</name>
    <name evidence="2" type="ORF">VIGAN_03286400</name>
</gene>
<reference evidence="2 3" key="1">
    <citation type="journal article" date="2015" name="Sci. Rep.">
        <title>The power of single molecule real-time sequencing technology in the de novo assembly of a eukaryotic genome.</title>
        <authorList>
            <person name="Sakai H."/>
            <person name="Naito K."/>
            <person name="Ogiso-Tanaka E."/>
            <person name="Takahashi Y."/>
            <person name="Iseki K."/>
            <person name="Muto C."/>
            <person name="Satou K."/>
            <person name="Teruya K."/>
            <person name="Shiroma A."/>
            <person name="Shimoji M."/>
            <person name="Hirano T."/>
            <person name="Itoh T."/>
            <person name="Kaga A."/>
            <person name="Tomooka N."/>
        </authorList>
    </citation>
    <scope>NUCLEOTIDE SEQUENCE [LARGE SCALE GENOMIC DNA]</scope>
    <source>
        <strain evidence="3">cv. Shumari</strain>
    </source>
</reference>
<evidence type="ECO:0000313" key="2">
    <source>
        <dbReference type="EMBL" id="BAT82798.1"/>
    </source>
</evidence>
<evidence type="ECO:0000256" key="1">
    <source>
        <dbReference type="SAM" id="Phobius"/>
    </source>
</evidence>
<feature type="transmembrane region" description="Helical" evidence="1">
    <location>
        <begin position="6"/>
        <end position="24"/>
    </location>
</feature>